<dbReference type="EMBL" id="JAPFQI010000013">
    <property type="protein sequence ID" value="MCW8087110.1"/>
    <property type="molecule type" value="Genomic_DNA"/>
</dbReference>
<dbReference type="Proteomes" id="UP001526430">
    <property type="component" value="Unassembled WGS sequence"/>
</dbReference>
<keyword evidence="4" id="KW-1185">Reference proteome</keyword>
<feature type="domain" description="Transposase IS116/IS110/IS902 C-terminal" evidence="2">
    <location>
        <begin position="212"/>
        <end position="291"/>
    </location>
</feature>
<comment type="caution">
    <text evidence="3">The sequence shown here is derived from an EMBL/GenBank/DDBJ whole genome shotgun (WGS) entry which is preliminary data.</text>
</comment>
<accession>A0ABT3NYB8</accession>
<dbReference type="PANTHER" id="PTHR33055:SF3">
    <property type="entry name" value="PUTATIVE TRANSPOSASE FOR IS117-RELATED"/>
    <property type="match status" value="1"/>
</dbReference>
<evidence type="ECO:0000313" key="3">
    <source>
        <dbReference type="EMBL" id="MCW8087110.1"/>
    </source>
</evidence>
<dbReference type="InterPro" id="IPR002525">
    <property type="entry name" value="Transp_IS110-like_N"/>
</dbReference>
<dbReference type="NCBIfam" id="NF033542">
    <property type="entry name" value="transpos_IS110"/>
    <property type="match status" value="1"/>
</dbReference>
<dbReference type="InterPro" id="IPR047650">
    <property type="entry name" value="Transpos_IS110"/>
</dbReference>
<evidence type="ECO:0000259" key="1">
    <source>
        <dbReference type="Pfam" id="PF01548"/>
    </source>
</evidence>
<reference evidence="3 4" key="1">
    <citation type="submission" date="2022-10" db="EMBL/GenBank/DDBJ databases">
        <title>Roseococcus glaciei nov., sp. nov., isolated from glacier.</title>
        <authorList>
            <person name="Liu Q."/>
            <person name="Xin Y.-H."/>
        </authorList>
    </citation>
    <scope>NUCLEOTIDE SEQUENCE [LARGE SCALE GENOMIC DNA]</scope>
    <source>
        <strain evidence="3 4">MDT2-1-1</strain>
    </source>
</reference>
<dbReference type="InterPro" id="IPR003346">
    <property type="entry name" value="Transposase_20"/>
</dbReference>
<dbReference type="Pfam" id="PF01548">
    <property type="entry name" value="DEDD_Tnp_IS110"/>
    <property type="match status" value="1"/>
</dbReference>
<gene>
    <name evidence="3" type="ORF">OF850_15865</name>
</gene>
<proteinExistence type="predicted"/>
<sequence>MTHFVGLDVSQKLTAICVVDGTGRRVWRGQCATQPEQIEQAVRRHAGDGAAVGVETGPMTPWLVHELRGRDLDVVCLDARHARAALKMQINKTDQNDAEGLAQIMRTGWFRAVHVKSYESHRARALLGARAQLVGMTTRLSNHIRGVLKVFGLLPGAMRGLPFDRRVEALLGEREDLAHIVRPMLAAWRGLREQIAAFDKAIRALARASPACRLLMSVPGIGVVSGLSFISTVEDPARFARSRSVGAHMGLTPQRYQSGDIDRSGRISKCGDGLARTLMYEAAVVILTRVKRSSGLKDWALAIASRSGFGKARVALARKLAVILHSIWRSGEPFRWSTEERQGCLQAA</sequence>
<feature type="domain" description="Transposase IS110-like N-terminal" evidence="1">
    <location>
        <begin position="5"/>
        <end position="149"/>
    </location>
</feature>
<name>A0ABT3NYB8_9PROT</name>
<organism evidence="3 4">
    <name type="scientific">Sabulicella glaciei</name>
    <dbReference type="NCBI Taxonomy" id="2984948"/>
    <lineage>
        <taxon>Bacteria</taxon>
        <taxon>Pseudomonadati</taxon>
        <taxon>Pseudomonadota</taxon>
        <taxon>Alphaproteobacteria</taxon>
        <taxon>Acetobacterales</taxon>
        <taxon>Acetobacteraceae</taxon>
        <taxon>Sabulicella</taxon>
    </lineage>
</organism>
<evidence type="ECO:0000313" key="4">
    <source>
        <dbReference type="Proteomes" id="UP001526430"/>
    </source>
</evidence>
<dbReference type="Pfam" id="PF02371">
    <property type="entry name" value="Transposase_20"/>
    <property type="match status" value="1"/>
</dbReference>
<evidence type="ECO:0000259" key="2">
    <source>
        <dbReference type="Pfam" id="PF02371"/>
    </source>
</evidence>
<dbReference type="PANTHER" id="PTHR33055">
    <property type="entry name" value="TRANSPOSASE FOR INSERTION SEQUENCE ELEMENT IS1111A"/>
    <property type="match status" value="1"/>
</dbReference>
<protein>
    <submittedName>
        <fullName evidence="3">IS110 family transposase</fullName>
    </submittedName>
</protein>